<proteinExistence type="predicted"/>
<feature type="non-terminal residue" evidence="1">
    <location>
        <position position="1"/>
    </location>
</feature>
<organism evidence="1">
    <name type="scientific">Tanacetum cinerariifolium</name>
    <name type="common">Dalmatian daisy</name>
    <name type="synonym">Chrysanthemum cinerariifolium</name>
    <dbReference type="NCBI Taxonomy" id="118510"/>
    <lineage>
        <taxon>Eukaryota</taxon>
        <taxon>Viridiplantae</taxon>
        <taxon>Streptophyta</taxon>
        <taxon>Embryophyta</taxon>
        <taxon>Tracheophyta</taxon>
        <taxon>Spermatophyta</taxon>
        <taxon>Magnoliopsida</taxon>
        <taxon>eudicotyledons</taxon>
        <taxon>Gunneridae</taxon>
        <taxon>Pentapetalae</taxon>
        <taxon>asterids</taxon>
        <taxon>campanulids</taxon>
        <taxon>Asterales</taxon>
        <taxon>Asteraceae</taxon>
        <taxon>Asteroideae</taxon>
        <taxon>Anthemideae</taxon>
        <taxon>Anthemidinae</taxon>
        <taxon>Tanacetum</taxon>
    </lineage>
</organism>
<name>A0A699K011_TANCI</name>
<protein>
    <submittedName>
        <fullName evidence="1">Uncharacterized protein</fullName>
    </submittedName>
</protein>
<sequence>VISSFDDKALDKEDTYKQGRLDEIDADEDIALVSTHDDVVQDEGIEDVGEKVVVEVVTTAKMIIDVVGDAAHVATAIADIPVSVVEIIVTTALTIIVESTKTNIKVQDKGKEKAKLIEELKMPKKRKHQIRANEELAKKLQAELQAQIDEEDGIAKERSRQKEEANIALIET</sequence>
<evidence type="ECO:0000313" key="1">
    <source>
        <dbReference type="EMBL" id="GFA68627.1"/>
    </source>
</evidence>
<gene>
    <name evidence="1" type="ORF">Tci_640599</name>
</gene>
<accession>A0A699K011</accession>
<dbReference type="AlphaFoldDB" id="A0A699K011"/>
<dbReference type="EMBL" id="BKCJ010468795">
    <property type="protein sequence ID" value="GFA68627.1"/>
    <property type="molecule type" value="Genomic_DNA"/>
</dbReference>
<comment type="caution">
    <text evidence="1">The sequence shown here is derived from an EMBL/GenBank/DDBJ whole genome shotgun (WGS) entry which is preliminary data.</text>
</comment>
<reference evidence="1" key="1">
    <citation type="journal article" date="2019" name="Sci. Rep.">
        <title>Draft genome of Tanacetum cinerariifolium, the natural source of mosquito coil.</title>
        <authorList>
            <person name="Yamashiro T."/>
            <person name="Shiraishi A."/>
            <person name="Satake H."/>
            <person name="Nakayama K."/>
        </authorList>
    </citation>
    <scope>NUCLEOTIDE SEQUENCE</scope>
</reference>